<sequence length="215" mass="21894">MNIGKIFAYLAVVSLAVGTLADAADNSHRQLGAGGGVPAGTVSPPTQPSPQQPPTTQGSQPSPELHSTQGSGSYQGSQSWSSSSGSQAVGDVVVGQDSQHSSGSNHGSQPSTELPATDTPYQQSSGSTQGSQPSTELPATDIPIQQSSGSNHGSQPSTELPATDTPYQQSSGSNHGSQSWSSSGSQEVGDAFVGQEDPNDDLTTQSAIQSRFLRR</sequence>
<dbReference type="AlphaFoldDB" id="A0A8T1WTH8"/>
<organism evidence="3 4">
    <name type="scientific">Phytophthora boehmeriae</name>
    <dbReference type="NCBI Taxonomy" id="109152"/>
    <lineage>
        <taxon>Eukaryota</taxon>
        <taxon>Sar</taxon>
        <taxon>Stramenopiles</taxon>
        <taxon>Oomycota</taxon>
        <taxon>Peronosporomycetes</taxon>
        <taxon>Peronosporales</taxon>
        <taxon>Peronosporaceae</taxon>
        <taxon>Phytophthora</taxon>
    </lineage>
</organism>
<evidence type="ECO:0000256" key="2">
    <source>
        <dbReference type="SAM" id="SignalP"/>
    </source>
</evidence>
<gene>
    <name evidence="3" type="ORF">PHYBOEH_004266</name>
</gene>
<proteinExistence type="predicted"/>
<feature type="compositionally biased region" description="Low complexity" evidence="1">
    <location>
        <begin position="122"/>
        <end position="135"/>
    </location>
</feature>
<accession>A0A8T1WTH8</accession>
<feature type="chain" id="PRO_5035926225" evidence="2">
    <location>
        <begin position="24"/>
        <end position="215"/>
    </location>
</feature>
<protein>
    <submittedName>
        <fullName evidence="3">Uncharacterized protein</fullName>
    </submittedName>
</protein>
<name>A0A8T1WTH8_9STRA</name>
<feature type="compositionally biased region" description="Polar residues" evidence="1">
    <location>
        <begin position="143"/>
        <end position="160"/>
    </location>
</feature>
<feature type="region of interest" description="Disordered" evidence="1">
    <location>
        <begin position="27"/>
        <end position="215"/>
    </location>
</feature>
<feature type="compositionally biased region" description="Low complexity" evidence="1">
    <location>
        <begin position="168"/>
        <end position="186"/>
    </location>
</feature>
<evidence type="ECO:0000256" key="1">
    <source>
        <dbReference type="SAM" id="MobiDB-lite"/>
    </source>
</evidence>
<reference evidence="3" key="1">
    <citation type="submission" date="2021-02" db="EMBL/GenBank/DDBJ databases">
        <authorList>
            <person name="Palmer J.M."/>
        </authorList>
    </citation>
    <scope>NUCLEOTIDE SEQUENCE</scope>
    <source>
        <strain evidence="3">SCRP23</strain>
    </source>
</reference>
<dbReference type="EMBL" id="JAGDFL010000228">
    <property type="protein sequence ID" value="KAG7395069.1"/>
    <property type="molecule type" value="Genomic_DNA"/>
</dbReference>
<keyword evidence="2" id="KW-0732">Signal</keyword>
<evidence type="ECO:0000313" key="3">
    <source>
        <dbReference type="EMBL" id="KAG7395069.1"/>
    </source>
</evidence>
<comment type="caution">
    <text evidence="3">The sequence shown here is derived from an EMBL/GenBank/DDBJ whole genome shotgun (WGS) entry which is preliminary data.</text>
</comment>
<keyword evidence="4" id="KW-1185">Reference proteome</keyword>
<feature type="signal peptide" evidence="2">
    <location>
        <begin position="1"/>
        <end position="23"/>
    </location>
</feature>
<evidence type="ECO:0000313" key="4">
    <source>
        <dbReference type="Proteomes" id="UP000693981"/>
    </source>
</evidence>
<dbReference type="Proteomes" id="UP000693981">
    <property type="component" value="Unassembled WGS sequence"/>
</dbReference>
<feature type="compositionally biased region" description="Low complexity" evidence="1">
    <location>
        <begin position="54"/>
        <end position="111"/>
    </location>
</feature>
<dbReference type="OrthoDB" id="10554025at2759"/>